<name>A0A4Q4PZ99_9PLEO</name>
<organism evidence="2 3">
    <name type="scientific">Alternaria arborescens</name>
    <dbReference type="NCBI Taxonomy" id="156630"/>
    <lineage>
        <taxon>Eukaryota</taxon>
        <taxon>Fungi</taxon>
        <taxon>Dikarya</taxon>
        <taxon>Ascomycota</taxon>
        <taxon>Pezizomycotina</taxon>
        <taxon>Dothideomycetes</taxon>
        <taxon>Pleosporomycetidae</taxon>
        <taxon>Pleosporales</taxon>
        <taxon>Pleosporineae</taxon>
        <taxon>Pleosporaceae</taxon>
        <taxon>Alternaria</taxon>
        <taxon>Alternaria sect. Alternaria</taxon>
    </lineage>
</organism>
<feature type="compositionally biased region" description="Polar residues" evidence="1">
    <location>
        <begin position="75"/>
        <end position="85"/>
    </location>
</feature>
<evidence type="ECO:0000313" key="3">
    <source>
        <dbReference type="Proteomes" id="UP000293823"/>
    </source>
</evidence>
<dbReference type="EMBL" id="PEJP01000084">
    <property type="protein sequence ID" value="RYO29300.1"/>
    <property type="molecule type" value="Genomic_DNA"/>
</dbReference>
<accession>A0A4Q4PZ99</accession>
<protein>
    <submittedName>
        <fullName evidence="2">Uncharacterized protein</fullName>
    </submittedName>
</protein>
<reference evidence="3" key="1">
    <citation type="journal article" date="2019" name="bioRxiv">
        <title>Genomics, evolutionary history and diagnostics of the Alternaria alternata species group including apple and Asian pear pathotypes.</title>
        <authorList>
            <person name="Armitage A.D."/>
            <person name="Cockerton H.M."/>
            <person name="Sreenivasaprasad S."/>
            <person name="Woodhall J.W."/>
            <person name="Lane C.R."/>
            <person name="Harrison R.J."/>
            <person name="Clarkson J.P."/>
        </authorList>
    </citation>
    <scope>NUCLEOTIDE SEQUENCE [LARGE SCALE GENOMIC DNA]</scope>
    <source>
        <strain evidence="3">RGR 97.0016</strain>
    </source>
</reference>
<dbReference type="Proteomes" id="UP000293823">
    <property type="component" value="Unassembled WGS sequence"/>
</dbReference>
<feature type="compositionally biased region" description="Basic and acidic residues" evidence="1">
    <location>
        <begin position="371"/>
        <end position="391"/>
    </location>
</feature>
<evidence type="ECO:0000313" key="2">
    <source>
        <dbReference type="EMBL" id="RYO29300.1"/>
    </source>
</evidence>
<feature type="compositionally biased region" description="Pro residues" evidence="1">
    <location>
        <begin position="411"/>
        <end position="426"/>
    </location>
</feature>
<dbReference type="AlphaFoldDB" id="A0A4Q4PZ99"/>
<feature type="compositionally biased region" description="Low complexity" evidence="1">
    <location>
        <begin position="1"/>
        <end position="11"/>
    </location>
</feature>
<sequence>MSTISKINKSSISREPKTRSQKQSAIAHHDDRYRKLEAEQAKLLETQKQGMFTDDDDQRLKEIERALAGYDSAMAQANTNPGTVASSETGTTSDGDTAIQDITTQDATQQQATGQDAMQQEATGPDTGGLDVTGQHATASTPDPEPTYTNVLGAPSKDRKIKLEPREEPKTSTNRLVDDLDMAWDVDVDDRHIEPSLQNHSREAFGHIMRNSQTRYCIRYGSADAYSARFESTLPAESKYQETRDVTQRSNRIVERIVQHHRDRKQALPMHILSKVKVLVVYWDSKMGIGHDAEVDVLAPDFAGRRPHTRCFVYLDPALYASTYDIENKTGYSHETRSTMKLLMEGNDDRQKSITFYNIAVRLENKFEEKCMSGAPDRPEPLRELVHERKTASRRSGSRYATAEPAASPAPVKPPISPRRSAPPPNMRLEQTPARPQSGKSLRQRFHADFLELFDLPDDTTYADLDEQQQLLYPAQFANWKKINA</sequence>
<feature type="compositionally biased region" description="Low complexity" evidence="1">
    <location>
        <begin position="86"/>
        <end position="120"/>
    </location>
</feature>
<gene>
    <name evidence="2" type="ORF">AA0113_g12069</name>
</gene>
<feature type="compositionally biased region" description="Basic and acidic residues" evidence="1">
    <location>
        <begin position="156"/>
        <end position="170"/>
    </location>
</feature>
<evidence type="ECO:0000256" key="1">
    <source>
        <dbReference type="SAM" id="MobiDB-lite"/>
    </source>
</evidence>
<dbReference type="OrthoDB" id="74764at2759"/>
<feature type="region of interest" description="Disordered" evidence="1">
    <location>
        <begin position="73"/>
        <end position="172"/>
    </location>
</feature>
<keyword evidence="3" id="KW-1185">Reference proteome</keyword>
<proteinExistence type="predicted"/>
<feature type="region of interest" description="Disordered" evidence="1">
    <location>
        <begin position="1"/>
        <end position="32"/>
    </location>
</feature>
<feature type="region of interest" description="Disordered" evidence="1">
    <location>
        <begin position="371"/>
        <end position="440"/>
    </location>
</feature>
<comment type="caution">
    <text evidence="2">The sequence shown here is derived from an EMBL/GenBank/DDBJ whole genome shotgun (WGS) entry which is preliminary data.</text>
</comment>